<keyword evidence="1" id="KW-1133">Transmembrane helix</keyword>
<evidence type="ECO:0000313" key="2">
    <source>
        <dbReference type="EMBL" id="SNR36902.1"/>
    </source>
</evidence>
<evidence type="ECO:0000256" key="1">
    <source>
        <dbReference type="SAM" id="Phobius"/>
    </source>
</evidence>
<dbReference type="OrthoDB" id="9818621at2"/>
<keyword evidence="3" id="KW-1185">Reference proteome</keyword>
<feature type="transmembrane region" description="Helical" evidence="1">
    <location>
        <begin position="201"/>
        <end position="222"/>
    </location>
</feature>
<feature type="transmembrane region" description="Helical" evidence="1">
    <location>
        <begin position="353"/>
        <end position="373"/>
    </location>
</feature>
<dbReference type="Proteomes" id="UP000198420">
    <property type="component" value="Unassembled WGS sequence"/>
</dbReference>
<feature type="transmembrane region" description="Helical" evidence="1">
    <location>
        <begin position="97"/>
        <end position="123"/>
    </location>
</feature>
<proteinExistence type="predicted"/>
<dbReference type="EMBL" id="FZNP01000002">
    <property type="protein sequence ID" value="SNR36902.1"/>
    <property type="molecule type" value="Genomic_DNA"/>
</dbReference>
<reference evidence="3" key="1">
    <citation type="submission" date="2017-06" db="EMBL/GenBank/DDBJ databases">
        <authorList>
            <person name="Varghese N."/>
            <person name="Submissions S."/>
        </authorList>
    </citation>
    <scope>NUCLEOTIDE SEQUENCE [LARGE SCALE GENOMIC DNA]</scope>
    <source>
        <strain evidence="3">DSM 44485</strain>
    </source>
</reference>
<evidence type="ECO:0000313" key="3">
    <source>
        <dbReference type="Proteomes" id="UP000198420"/>
    </source>
</evidence>
<feature type="transmembrane region" description="Helical" evidence="1">
    <location>
        <begin position="151"/>
        <end position="171"/>
    </location>
</feature>
<dbReference type="RefSeq" id="WP_089310554.1">
    <property type="nucleotide sequence ID" value="NZ_FZNP01000002.1"/>
</dbReference>
<gene>
    <name evidence="2" type="ORF">SAMN06265355_102274</name>
</gene>
<keyword evidence="1" id="KW-0472">Membrane</keyword>
<keyword evidence="1" id="KW-0812">Transmembrane</keyword>
<feature type="transmembrane region" description="Helical" evidence="1">
    <location>
        <begin position="275"/>
        <end position="297"/>
    </location>
</feature>
<feature type="transmembrane region" description="Helical" evidence="1">
    <location>
        <begin position="65"/>
        <end position="85"/>
    </location>
</feature>
<accession>A0A238VRB7</accession>
<protein>
    <submittedName>
        <fullName evidence="2">Uncharacterized protein</fullName>
    </submittedName>
</protein>
<feature type="transmembrane region" description="Helical" evidence="1">
    <location>
        <begin position="309"/>
        <end position="333"/>
    </location>
</feature>
<name>A0A238VRB7_9ACTN</name>
<organism evidence="2 3">
    <name type="scientific">Actinomadura mexicana</name>
    <dbReference type="NCBI Taxonomy" id="134959"/>
    <lineage>
        <taxon>Bacteria</taxon>
        <taxon>Bacillati</taxon>
        <taxon>Actinomycetota</taxon>
        <taxon>Actinomycetes</taxon>
        <taxon>Streptosporangiales</taxon>
        <taxon>Thermomonosporaceae</taxon>
        <taxon>Actinomadura</taxon>
    </lineage>
</organism>
<sequence length="394" mass="42462">MRRSWSIAAAVCAAGCLSITQWDTAAHVPPRLTAFRYGDDPVLRVFSFFAPMTQNDAVEPYLAPWIWPLRIGVYLLTAALVYLAARSVTARTSLVGALLRWTSVVMLAFGVGEAAALTIVILAGSDDPPGIPLAIEIEARWDPHFWSSDGMFAGVGMSLWIGLPLVGLYTAHRMRRARRPGDPPGVLARTVGDLPGRARHVATAGIIPALCLAFVGGATTFVSRGDDRISLPEALSNISLYPRLRPEPPPSAVDDWLAPKGGEKPMIYSGISESWPVSTAVALVFLVLLWLLLWKVVSGLEPGSRHGTLYAFLFGWSVIVLTGALTALVHAALSRLNHDGIGFGTQVTLILPFAMRFGVVWGWLVGLAVAFSYRRSRFPEAVVAPTDTPSETTP</sequence>
<dbReference type="AlphaFoldDB" id="A0A238VRB7"/>